<keyword evidence="1" id="KW-0533">Nickel</keyword>
<comment type="caution">
    <text evidence="2">The sequence shown here is derived from an EMBL/GenBank/DDBJ whole genome shotgun (WGS) entry which is preliminary data.</text>
</comment>
<gene>
    <name evidence="2" type="ORF">F6X38_05870</name>
</gene>
<organism evidence="2 3">
    <name type="scientific">Plantimonas leprariae</name>
    <dbReference type="NCBI Taxonomy" id="2615207"/>
    <lineage>
        <taxon>Bacteria</taxon>
        <taxon>Pseudomonadati</taxon>
        <taxon>Pseudomonadota</taxon>
        <taxon>Alphaproteobacteria</taxon>
        <taxon>Hyphomicrobiales</taxon>
        <taxon>Aurantimonadaceae</taxon>
        <taxon>Plantimonas</taxon>
    </lineage>
</organism>
<evidence type="ECO:0000313" key="3">
    <source>
        <dbReference type="Proteomes" id="UP000432089"/>
    </source>
</evidence>
<reference evidence="2 3" key="1">
    <citation type="submission" date="2019-09" db="EMBL/GenBank/DDBJ databases">
        <title>YIM 132180 draft genome.</title>
        <authorList>
            <person name="Zhang K."/>
        </authorList>
    </citation>
    <scope>NUCLEOTIDE SEQUENCE [LARGE SCALE GENOMIC DNA]</scope>
    <source>
        <strain evidence="2 3">YIM 132180</strain>
    </source>
</reference>
<dbReference type="Proteomes" id="UP000432089">
    <property type="component" value="Unassembled WGS sequence"/>
</dbReference>
<dbReference type="InterPro" id="IPR002822">
    <property type="entry name" value="Ni_insertion"/>
</dbReference>
<name>A0A7V7PRL6_9HYPH</name>
<proteinExistence type="predicted"/>
<dbReference type="Pfam" id="PF01969">
    <property type="entry name" value="Ni_insertion"/>
    <property type="match status" value="1"/>
</dbReference>
<dbReference type="RefSeq" id="WP_150968665.1">
    <property type="nucleotide sequence ID" value="NZ_VZDO01000003.1"/>
</dbReference>
<dbReference type="PANTHER" id="PTHR36566:SF1">
    <property type="entry name" value="PYRIDINIUM-3,5-BISTHIOCARBOXYLIC ACID MONONUCLEOTIDE NICKEL INSERTION PROTEIN"/>
    <property type="match status" value="1"/>
</dbReference>
<keyword evidence="3" id="KW-1185">Reference proteome</keyword>
<dbReference type="AlphaFoldDB" id="A0A7V7PRL6"/>
<dbReference type="Gene3D" id="3.30.70.1380">
    <property type="entry name" value="Transcriptional regulatory protein pf0864 domain like"/>
    <property type="match status" value="1"/>
</dbReference>
<evidence type="ECO:0000313" key="2">
    <source>
        <dbReference type="EMBL" id="KAB0681410.1"/>
    </source>
</evidence>
<protein>
    <submittedName>
        <fullName evidence="2">LarC family nickel insertion protein</fullName>
    </submittedName>
</protein>
<dbReference type="PANTHER" id="PTHR36566">
    <property type="entry name" value="NICKEL INSERTION PROTEIN-RELATED"/>
    <property type="match status" value="1"/>
</dbReference>
<accession>A0A7V7PRL6</accession>
<sequence>MEIHLDLLGGIAGDMFVAALLDAFPEAEAGVLASVAAVAGEGVVACRSEPHGDGTLRGRRFAVERVEAHDQPHHHRHWASIRAGIERAELPEAVRGHAVAIFMHLAEAEARVHGVAPEEVAFHEVGAWDSIADVVAAAHLIATADASRWTASPVPLGRGRVRTAHGWLPVPAPATALLLEGMETIDDGIGGERATPTGAAILRHLCGDAAPAAPKPRRLARSGIGFGTRKLEGVPNVVRALVFDAAETAPAGSHRELGVIEFEVDDQSAEDLAMGLDRLRAHAAILDAVQMPVFGKKGRMAVSVRLLAKAGAMDAAIEAVFRETTTIGLRHHVVSGAALPRRAPTVTVDGLPVRVKVVDRPGGTTAKAEADDALAHETHARRAALRREAERLALEGEDA</sequence>
<evidence type="ECO:0000256" key="1">
    <source>
        <dbReference type="ARBA" id="ARBA00022596"/>
    </source>
</evidence>
<dbReference type="EMBL" id="VZDO01000003">
    <property type="protein sequence ID" value="KAB0681410.1"/>
    <property type="molecule type" value="Genomic_DNA"/>
</dbReference>